<protein>
    <submittedName>
        <fullName evidence="3">Uncharacterized protein</fullName>
    </submittedName>
</protein>
<proteinExistence type="predicted"/>
<dbReference type="EMBL" id="JACRJB010000048">
    <property type="protein sequence ID" value="MBI5130956.1"/>
    <property type="molecule type" value="Genomic_DNA"/>
</dbReference>
<feature type="region of interest" description="Disordered" evidence="1">
    <location>
        <begin position="68"/>
        <end position="93"/>
    </location>
</feature>
<reference evidence="3" key="1">
    <citation type="submission" date="2020-07" db="EMBL/GenBank/DDBJ databases">
        <title>Huge and variable diversity of episymbiotic CPR bacteria and DPANN archaea in groundwater ecosystems.</title>
        <authorList>
            <person name="He C.Y."/>
            <person name="Keren R."/>
            <person name="Whittaker M."/>
            <person name="Farag I.F."/>
            <person name="Doudna J."/>
            <person name="Cate J.H.D."/>
            <person name="Banfield J.F."/>
        </authorList>
    </citation>
    <scope>NUCLEOTIDE SEQUENCE</scope>
    <source>
        <strain evidence="3">NC_groundwater_1818_Pr3_B-0.1um_66_35</strain>
    </source>
</reference>
<evidence type="ECO:0000313" key="4">
    <source>
        <dbReference type="Proteomes" id="UP000782519"/>
    </source>
</evidence>
<evidence type="ECO:0000313" key="3">
    <source>
        <dbReference type="EMBL" id="MBI5130956.1"/>
    </source>
</evidence>
<evidence type="ECO:0000256" key="2">
    <source>
        <dbReference type="SAM" id="SignalP"/>
    </source>
</evidence>
<name>A0A933W1X4_RHOPL</name>
<comment type="caution">
    <text evidence="3">The sequence shown here is derived from an EMBL/GenBank/DDBJ whole genome shotgun (WGS) entry which is preliminary data.</text>
</comment>
<gene>
    <name evidence="3" type="ORF">HZA66_16065</name>
</gene>
<organism evidence="3 4">
    <name type="scientific">Rhodopseudomonas palustris</name>
    <dbReference type="NCBI Taxonomy" id="1076"/>
    <lineage>
        <taxon>Bacteria</taxon>
        <taxon>Pseudomonadati</taxon>
        <taxon>Pseudomonadota</taxon>
        <taxon>Alphaproteobacteria</taxon>
        <taxon>Hyphomicrobiales</taxon>
        <taxon>Nitrobacteraceae</taxon>
        <taxon>Rhodopseudomonas</taxon>
    </lineage>
</organism>
<evidence type="ECO:0000256" key="1">
    <source>
        <dbReference type="SAM" id="MobiDB-lite"/>
    </source>
</evidence>
<dbReference type="Proteomes" id="UP000782519">
    <property type="component" value="Unassembled WGS sequence"/>
</dbReference>
<sequence length="93" mass="11061">MNILKLSGLAAIAGLLLIAAPADRAQAAPMSSAGLATTVQRDVIPDVSEVHYRRHRHGYRHHHRYRHHHGYRRHFHRPHRHYGPRHHYRRHWR</sequence>
<feature type="chain" id="PRO_5037427920" evidence="2">
    <location>
        <begin position="28"/>
        <end position="93"/>
    </location>
</feature>
<feature type="signal peptide" evidence="2">
    <location>
        <begin position="1"/>
        <end position="27"/>
    </location>
</feature>
<accession>A0A933W1X4</accession>
<keyword evidence="2" id="KW-0732">Signal</keyword>
<dbReference type="AlphaFoldDB" id="A0A933W1X4"/>